<name>A0A2H0WUB3_9BACT</name>
<dbReference type="AlphaFoldDB" id="A0A2H0WUB3"/>
<sequence>MSKIICFLIAILCIVFTLHTSSVYAVNMESSEYKIQFGTVDIAGGTESSGSYNLSTSVGQSAAKEFQANGYIVKAGFQYIYSIIPFSFSVSEVNVNLGSLIPNTSATSAITLTVSAGGAGGYQITAIEDYSLQTLSGASEIPDTPCDSGTSCDKSNANLWTSNTTYGFGYNMSGQDIPVDFINSNYYRPFANAANTPIPDDPEIVMSSTKVTMPTGTPTPAPASERTHESTVTFKANIDPIQEAGSYQTVIRFRATPIY</sequence>
<protein>
    <submittedName>
        <fullName evidence="2">Uncharacterized protein</fullName>
    </submittedName>
</protein>
<reference evidence="3" key="1">
    <citation type="submission" date="2017-09" db="EMBL/GenBank/DDBJ databases">
        <title>Depth-based differentiation of microbial function through sediment-hosted aquifers and enrichment of novel symbionts in the deep terrestrial subsurface.</title>
        <authorList>
            <person name="Probst A.J."/>
            <person name="Ladd B."/>
            <person name="Jarett J.K."/>
            <person name="Geller-Mcgrath D.E."/>
            <person name="Sieber C.M.K."/>
            <person name="Emerson J.B."/>
            <person name="Anantharaman K."/>
            <person name="Thomas B.C."/>
            <person name="Malmstrom R."/>
            <person name="Stieglmeier M."/>
            <person name="Klingl A."/>
            <person name="Woyke T."/>
            <person name="Ryan C.M."/>
            <person name="Banfield J.F."/>
        </authorList>
    </citation>
    <scope>NUCLEOTIDE SEQUENCE [LARGE SCALE GENOMIC DNA]</scope>
</reference>
<organism evidence="2 3">
    <name type="scientific">Candidatus Roizmanbacteria bacterium CG09_land_8_20_14_0_10_41_9</name>
    <dbReference type="NCBI Taxonomy" id="1974850"/>
    <lineage>
        <taxon>Bacteria</taxon>
        <taxon>Candidatus Roizmaniibacteriota</taxon>
    </lineage>
</organism>
<feature type="signal peptide" evidence="1">
    <location>
        <begin position="1"/>
        <end position="25"/>
    </location>
</feature>
<evidence type="ECO:0000313" key="3">
    <source>
        <dbReference type="Proteomes" id="UP000231198"/>
    </source>
</evidence>
<evidence type="ECO:0000313" key="2">
    <source>
        <dbReference type="EMBL" id="PIS15528.1"/>
    </source>
</evidence>
<evidence type="ECO:0000256" key="1">
    <source>
        <dbReference type="SAM" id="SignalP"/>
    </source>
</evidence>
<comment type="caution">
    <text evidence="2">The sequence shown here is derived from an EMBL/GenBank/DDBJ whole genome shotgun (WGS) entry which is preliminary data.</text>
</comment>
<gene>
    <name evidence="2" type="ORF">COT62_03230</name>
</gene>
<proteinExistence type="predicted"/>
<dbReference type="EMBL" id="PEZG01000069">
    <property type="protein sequence ID" value="PIS15528.1"/>
    <property type="molecule type" value="Genomic_DNA"/>
</dbReference>
<keyword evidence="1" id="KW-0732">Signal</keyword>
<feature type="chain" id="PRO_5013621483" evidence="1">
    <location>
        <begin position="26"/>
        <end position="259"/>
    </location>
</feature>
<accession>A0A2H0WUB3</accession>
<dbReference type="Proteomes" id="UP000231198">
    <property type="component" value="Unassembled WGS sequence"/>
</dbReference>